<protein>
    <submittedName>
        <fullName evidence="2">Uncharacterized protein</fullName>
    </submittedName>
</protein>
<evidence type="ECO:0000256" key="1">
    <source>
        <dbReference type="SAM" id="SignalP"/>
    </source>
</evidence>
<dbReference type="Proteomes" id="UP000276133">
    <property type="component" value="Unassembled WGS sequence"/>
</dbReference>
<keyword evidence="1" id="KW-0732">Signal</keyword>
<dbReference type="AlphaFoldDB" id="A0A3M7QBJ6"/>
<feature type="signal peptide" evidence="1">
    <location>
        <begin position="1"/>
        <end position="24"/>
    </location>
</feature>
<name>A0A3M7QBJ6_BRAPC</name>
<organism evidence="2 3">
    <name type="scientific">Brachionus plicatilis</name>
    <name type="common">Marine rotifer</name>
    <name type="synonym">Brachionus muelleri</name>
    <dbReference type="NCBI Taxonomy" id="10195"/>
    <lineage>
        <taxon>Eukaryota</taxon>
        <taxon>Metazoa</taxon>
        <taxon>Spiralia</taxon>
        <taxon>Gnathifera</taxon>
        <taxon>Rotifera</taxon>
        <taxon>Eurotatoria</taxon>
        <taxon>Monogononta</taxon>
        <taxon>Pseudotrocha</taxon>
        <taxon>Ploima</taxon>
        <taxon>Brachionidae</taxon>
        <taxon>Brachionus</taxon>
    </lineage>
</organism>
<evidence type="ECO:0000313" key="2">
    <source>
        <dbReference type="EMBL" id="RNA08592.1"/>
    </source>
</evidence>
<reference evidence="2 3" key="1">
    <citation type="journal article" date="2018" name="Sci. Rep.">
        <title>Genomic signatures of local adaptation to the degree of environmental predictability in rotifers.</title>
        <authorList>
            <person name="Franch-Gras L."/>
            <person name="Hahn C."/>
            <person name="Garcia-Roger E.M."/>
            <person name="Carmona M.J."/>
            <person name="Serra M."/>
            <person name="Gomez A."/>
        </authorList>
    </citation>
    <scope>NUCLEOTIDE SEQUENCE [LARGE SCALE GENOMIC DNA]</scope>
    <source>
        <strain evidence="2">HYR1</strain>
    </source>
</reference>
<dbReference type="EMBL" id="REGN01006693">
    <property type="protein sequence ID" value="RNA08592.1"/>
    <property type="molecule type" value="Genomic_DNA"/>
</dbReference>
<evidence type="ECO:0000313" key="3">
    <source>
        <dbReference type="Proteomes" id="UP000276133"/>
    </source>
</evidence>
<comment type="caution">
    <text evidence="2">The sequence shown here is derived from an EMBL/GenBank/DDBJ whole genome shotgun (WGS) entry which is preliminary data.</text>
</comment>
<accession>A0A3M7QBJ6</accession>
<sequence>MEKMMLGLLMVFITSHIFSSVALADPTKSLTKNNQYPYLTSDIKYDSQELDKREFEALGKRSENDALIEELIEENLILKRVVKDLLKTSTHSLMEKRGFEALGKRNSDEVKSNFEKLFPIIKRGFESLGK</sequence>
<feature type="chain" id="PRO_5018252244" evidence="1">
    <location>
        <begin position="25"/>
        <end position="130"/>
    </location>
</feature>
<proteinExistence type="predicted"/>
<gene>
    <name evidence="2" type="ORF">BpHYR1_012032</name>
</gene>
<keyword evidence="3" id="KW-1185">Reference proteome</keyword>